<proteinExistence type="predicted"/>
<keyword evidence="2" id="KW-0472">Membrane</keyword>
<dbReference type="Proteomes" id="UP000008148">
    <property type="component" value="Chromosome"/>
</dbReference>
<sequence>MMAIHAEGGANSRKRKPAISNASGASRRLWPTIRAMYITRMAMRFLFALVITYSFIV</sequence>
<evidence type="ECO:0000313" key="3">
    <source>
        <dbReference type="EMBL" id="ABV12037.1"/>
    </source>
</evidence>
<dbReference type="KEGG" id="cko:CKO_00887"/>
<organism evidence="3 4">
    <name type="scientific">Citrobacter koseri (strain ATCC BAA-895 / CDC 4225-83 / SGSC4696)</name>
    <dbReference type="NCBI Taxonomy" id="290338"/>
    <lineage>
        <taxon>Bacteria</taxon>
        <taxon>Pseudomonadati</taxon>
        <taxon>Pseudomonadota</taxon>
        <taxon>Gammaproteobacteria</taxon>
        <taxon>Enterobacterales</taxon>
        <taxon>Enterobacteriaceae</taxon>
        <taxon>Citrobacter</taxon>
    </lineage>
</organism>
<gene>
    <name evidence="3" type="ordered locus">CKO_00887</name>
</gene>
<keyword evidence="4" id="KW-1185">Reference proteome</keyword>
<dbReference type="STRING" id="290338.CKO_00887"/>
<dbReference type="EMBL" id="CP000822">
    <property type="protein sequence ID" value="ABV12037.1"/>
    <property type="molecule type" value="Genomic_DNA"/>
</dbReference>
<keyword evidence="2" id="KW-1133">Transmembrane helix</keyword>
<evidence type="ECO:0000256" key="1">
    <source>
        <dbReference type="SAM" id="MobiDB-lite"/>
    </source>
</evidence>
<keyword evidence="2" id="KW-0812">Transmembrane</keyword>
<feature type="region of interest" description="Disordered" evidence="1">
    <location>
        <begin position="1"/>
        <end position="23"/>
    </location>
</feature>
<protein>
    <submittedName>
        <fullName evidence="3">Uncharacterized protein</fullName>
    </submittedName>
</protein>
<reference evidence="3 4" key="1">
    <citation type="submission" date="2007-08" db="EMBL/GenBank/DDBJ databases">
        <authorList>
            <consortium name="The Citrobacter koseri Genome Sequencing Project"/>
            <person name="McClelland M."/>
            <person name="Sanderson E.K."/>
            <person name="Porwollik S."/>
            <person name="Spieth J."/>
            <person name="Clifton W.S."/>
            <person name="Latreille P."/>
            <person name="Courtney L."/>
            <person name="Wang C."/>
            <person name="Pepin K."/>
            <person name="Bhonagiri V."/>
            <person name="Nash W."/>
            <person name="Johnson M."/>
            <person name="Thiruvilangam P."/>
            <person name="Wilson R."/>
        </authorList>
    </citation>
    <scope>NUCLEOTIDE SEQUENCE [LARGE SCALE GENOMIC DNA]</scope>
    <source>
        <strain evidence="4">ATCC BAA-895 / CDC 4225-83 / SGSC4696</strain>
    </source>
</reference>
<accession>A8AEX5</accession>
<name>A8AEX5_CITK8</name>
<evidence type="ECO:0000256" key="2">
    <source>
        <dbReference type="SAM" id="Phobius"/>
    </source>
</evidence>
<dbReference type="HOGENOM" id="CLU_2988317_0_0_6"/>
<evidence type="ECO:0000313" key="4">
    <source>
        <dbReference type="Proteomes" id="UP000008148"/>
    </source>
</evidence>
<dbReference type="AlphaFoldDB" id="A8AEX5"/>
<feature type="transmembrane region" description="Helical" evidence="2">
    <location>
        <begin position="37"/>
        <end position="56"/>
    </location>
</feature>